<name>A0ABD1EQM6_HYPHA</name>
<evidence type="ECO:0000256" key="11">
    <source>
        <dbReference type="ARBA" id="ARBA00024803"/>
    </source>
</evidence>
<proteinExistence type="inferred from homology"/>
<evidence type="ECO:0000256" key="6">
    <source>
        <dbReference type="ARBA" id="ARBA00022989"/>
    </source>
</evidence>
<dbReference type="AlphaFoldDB" id="A0ABD1EQM6"/>
<dbReference type="PANTHER" id="PTHR14605">
    <property type="entry name" value="CHST5 PROTEIN"/>
    <property type="match status" value="1"/>
</dbReference>
<evidence type="ECO:0000256" key="7">
    <source>
        <dbReference type="ARBA" id="ARBA00023069"/>
    </source>
</evidence>
<dbReference type="InterPro" id="IPR019306">
    <property type="entry name" value="TMEM231"/>
</dbReference>
<dbReference type="Pfam" id="PF10149">
    <property type="entry name" value="TM231"/>
    <property type="match status" value="1"/>
</dbReference>
<evidence type="ECO:0000256" key="4">
    <source>
        <dbReference type="ARBA" id="ARBA00022475"/>
    </source>
</evidence>
<dbReference type="PANTHER" id="PTHR14605:SF1">
    <property type="entry name" value="TRANSMEMBRANE PROTEIN 231"/>
    <property type="match status" value="1"/>
</dbReference>
<comment type="caution">
    <text evidence="13">The sequence shown here is derived from an EMBL/GenBank/DDBJ whole genome shotgun (WGS) entry which is preliminary data.</text>
</comment>
<protein>
    <recommendedName>
        <fullName evidence="3">Transmembrane protein 231</fullName>
    </recommendedName>
</protein>
<dbReference type="GO" id="GO:0060170">
    <property type="term" value="C:ciliary membrane"/>
    <property type="evidence" value="ECO:0007669"/>
    <property type="project" value="UniProtKB-SubCell"/>
</dbReference>
<comment type="similarity">
    <text evidence="2">Belongs to the TMEM231 family.</text>
</comment>
<evidence type="ECO:0000256" key="3">
    <source>
        <dbReference type="ARBA" id="ARBA00015087"/>
    </source>
</evidence>
<evidence type="ECO:0000256" key="9">
    <source>
        <dbReference type="ARBA" id="ARBA00023180"/>
    </source>
</evidence>
<feature type="transmembrane region" description="Helical" evidence="12">
    <location>
        <begin position="25"/>
        <end position="46"/>
    </location>
</feature>
<evidence type="ECO:0000256" key="2">
    <source>
        <dbReference type="ARBA" id="ARBA00009082"/>
    </source>
</evidence>
<dbReference type="EMBL" id="JBDJPC010000005">
    <property type="protein sequence ID" value="KAL1500915.1"/>
    <property type="molecule type" value="Genomic_DNA"/>
</dbReference>
<organism evidence="13 14">
    <name type="scientific">Hypothenemus hampei</name>
    <name type="common">Coffee berry borer</name>
    <dbReference type="NCBI Taxonomy" id="57062"/>
    <lineage>
        <taxon>Eukaryota</taxon>
        <taxon>Metazoa</taxon>
        <taxon>Ecdysozoa</taxon>
        <taxon>Arthropoda</taxon>
        <taxon>Hexapoda</taxon>
        <taxon>Insecta</taxon>
        <taxon>Pterygota</taxon>
        <taxon>Neoptera</taxon>
        <taxon>Endopterygota</taxon>
        <taxon>Coleoptera</taxon>
        <taxon>Polyphaga</taxon>
        <taxon>Cucujiformia</taxon>
        <taxon>Curculionidae</taxon>
        <taxon>Scolytinae</taxon>
        <taxon>Hypothenemus</taxon>
    </lineage>
</organism>
<comment type="subcellular location">
    <subcellularLocation>
        <location evidence="1">Cell projection</location>
        <location evidence="1">Cilium membrane</location>
        <topology evidence="1">Multi-pass membrane protein</topology>
    </subcellularLocation>
</comment>
<evidence type="ECO:0000313" key="13">
    <source>
        <dbReference type="EMBL" id="KAL1500915.1"/>
    </source>
</evidence>
<evidence type="ECO:0000256" key="1">
    <source>
        <dbReference type="ARBA" id="ARBA00004272"/>
    </source>
</evidence>
<evidence type="ECO:0000313" key="14">
    <source>
        <dbReference type="Proteomes" id="UP001566132"/>
    </source>
</evidence>
<sequence length="285" mass="33348">MPVLEIYSTIPKIKYKAFLISKATFIATLLELSGLILPFVFCYYTGGFWLKRNLIYEQPIVRTNGKILFLATATGGVVMGCHTFPLHGKLDNCSFVKIREIDRNFDARNDFLELSITLRMEKLLKIESFHLVLPLNYSLEENCKFHMESAIVFQKYNLNGASNILINADLDFQQSSPIKCNSKPVIQTFQMEDFENILKEHTFREVKLILSNQLRTTSSIEDDHLFIMNLLIKIKENLLITKPKFWQILKEAWVQYLALWIIIHVVLRRIKKYIFDNDLVLLYKE</sequence>
<keyword evidence="6 12" id="KW-1133">Transmembrane helix</keyword>
<keyword evidence="10" id="KW-0966">Cell projection</keyword>
<keyword evidence="4" id="KW-1003">Cell membrane</keyword>
<dbReference type="Proteomes" id="UP001566132">
    <property type="component" value="Unassembled WGS sequence"/>
</dbReference>
<keyword evidence="8 12" id="KW-0472">Membrane</keyword>
<keyword evidence="9" id="KW-0325">Glycoprotein</keyword>
<evidence type="ECO:0000256" key="12">
    <source>
        <dbReference type="SAM" id="Phobius"/>
    </source>
</evidence>
<evidence type="ECO:0000256" key="5">
    <source>
        <dbReference type="ARBA" id="ARBA00022692"/>
    </source>
</evidence>
<keyword evidence="14" id="KW-1185">Reference proteome</keyword>
<keyword evidence="5 12" id="KW-0812">Transmembrane</keyword>
<gene>
    <name evidence="13" type="ORF">ABEB36_006334</name>
</gene>
<evidence type="ECO:0000256" key="10">
    <source>
        <dbReference type="ARBA" id="ARBA00023273"/>
    </source>
</evidence>
<feature type="transmembrane region" description="Helical" evidence="12">
    <location>
        <begin position="67"/>
        <end position="86"/>
    </location>
</feature>
<keyword evidence="7" id="KW-0969">Cilium</keyword>
<reference evidence="13 14" key="1">
    <citation type="submission" date="2024-05" db="EMBL/GenBank/DDBJ databases">
        <title>Genetic variation in Jamaican populations of the coffee berry borer (Hypothenemus hampei).</title>
        <authorList>
            <person name="Errbii M."/>
            <person name="Myrie A."/>
        </authorList>
    </citation>
    <scope>NUCLEOTIDE SEQUENCE [LARGE SCALE GENOMIC DNA]</scope>
    <source>
        <strain evidence="13">JA-Hopewell-2020-01-JO</strain>
        <tissue evidence="13">Whole body</tissue>
    </source>
</reference>
<accession>A0ABD1EQM6</accession>
<evidence type="ECO:0000256" key="8">
    <source>
        <dbReference type="ARBA" id="ARBA00023136"/>
    </source>
</evidence>
<comment type="function">
    <text evidence="11">Transmembrane component of the tectonic-like complex, a complex localized at the transition zone of primary cilia and acting as a barrier that prevents diffusion of transmembrane proteins between the cilia and plasma membranes. Required for ciliogenesis and sonic hedgehog/SHH signaling.</text>
</comment>